<sequence>MKSDISSKEDIQVFVNAFYKSMTSDDLVGHIFLDVMHVDWDHHLPKMYDFWEMLLLDGHSYKGAPMQPHLLVNQIVPLTKAHFEHWITLFTNTIDSLFEGPKAEEAKTKAYNIAQTWAYKFDYMNKLDKIR</sequence>
<dbReference type="GO" id="GO:0020037">
    <property type="term" value="F:heme binding"/>
    <property type="evidence" value="ECO:0007669"/>
    <property type="project" value="InterPro"/>
</dbReference>
<feature type="binding site" description="distal binding residue" evidence="5">
    <location>
        <position position="42"/>
    </location>
    <ligand>
        <name>heme</name>
        <dbReference type="ChEBI" id="CHEBI:30413"/>
    </ligand>
    <ligandPart>
        <name>Fe</name>
        <dbReference type="ChEBI" id="CHEBI:18248"/>
    </ligandPart>
</feature>
<keyword evidence="2 5" id="KW-0349">Heme</keyword>
<evidence type="ECO:0000256" key="5">
    <source>
        <dbReference type="PIRSR" id="PIRSR601486-1"/>
    </source>
</evidence>
<evidence type="ECO:0000256" key="1">
    <source>
        <dbReference type="ARBA" id="ARBA00022448"/>
    </source>
</evidence>
<dbReference type="EMBL" id="CP029346">
    <property type="protein sequence ID" value="AWL09829.1"/>
    <property type="molecule type" value="Genomic_DNA"/>
</dbReference>
<gene>
    <name evidence="6" type="ORF">HME7025_01980</name>
</gene>
<keyword evidence="3 5" id="KW-0479">Metal-binding</keyword>
<evidence type="ECO:0008006" key="8">
    <source>
        <dbReference type="Google" id="ProtNLM"/>
    </source>
</evidence>
<reference evidence="7" key="1">
    <citation type="submission" date="2018-05" db="EMBL/GenBank/DDBJ databases">
        <title>Pseudarcicella sp. HME7025 Genome sequencing and assembly.</title>
        <authorList>
            <person name="Kim H."/>
            <person name="Kang H."/>
            <person name="Joh K."/>
        </authorList>
    </citation>
    <scope>NUCLEOTIDE SEQUENCE [LARGE SCALE GENOMIC DNA]</scope>
    <source>
        <strain evidence="7">HME7025</strain>
    </source>
</reference>
<evidence type="ECO:0000313" key="7">
    <source>
        <dbReference type="Proteomes" id="UP000245468"/>
    </source>
</evidence>
<name>A0A2S2DWW9_9BACT</name>
<dbReference type="RefSeq" id="WP_109323495.1">
    <property type="nucleotide sequence ID" value="NZ_CP029346.1"/>
</dbReference>
<accession>A0A2S2DWW9</accession>
<proteinExistence type="predicted"/>
<dbReference type="Proteomes" id="UP000245468">
    <property type="component" value="Chromosome"/>
</dbReference>
<evidence type="ECO:0000256" key="3">
    <source>
        <dbReference type="ARBA" id="ARBA00022723"/>
    </source>
</evidence>
<dbReference type="InterPro" id="IPR012292">
    <property type="entry name" value="Globin/Proto"/>
</dbReference>
<dbReference type="Pfam" id="PF01152">
    <property type="entry name" value="Bac_globin"/>
    <property type="match status" value="1"/>
</dbReference>
<organism evidence="6 7">
    <name type="scientific">Aquirufa nivalisilvae</name>
    <dbReference type="NCBI Taxonomy" id="2516557"/>
    <lineage>
        <taxon>Bacteria</taxon>
        <taxon>Pseudomonadati</taxon>
        <taxon>Bacteroidota</taxon>
        <taxon>Cytophagia</taxon>
        <taxon>Cytophagales</taxon>
        <taxon>Flectobacillaceae</taxon>
        <taxon>Aquirufa</taxon>
    </lineage>
</organism>
<dbReference type="AlphaFoldDB" id="A0A2S2DWW9"/>
<dbReference type="GO" id="GO:0019825">
    <property type="term" value="F:oxygen binding"/>
    <property type="evidence" value="ECO:0007669"/>
    <property type="project" value="InterPro"/>
</dbReference>
<dbReference type="InterPro" id="IPR009050">
    <property type="entry name" value="Globin-like_sf"/>
</dbReference>
<dbReference type="CDD" id="cd08916">
    <property type="entry name" value="TrHb3_P"/>
    <property type="match status" value="1"/>
</dbReference>
<keyword evidence="1" id="KW-0813">Transport</keyword>
<dbReference type="OrthoDB" id="25954at2"/>
<dbReference type="InterPro" id="IPR001486">
    <property type="entry name" value="Hemoglobin_trunc"/>
</dbReference>
<evidence type="ECO:0000256" key="2">
    <source>
        <dbReference type="ARBA" id="ARBA00022617"/>
    </source>
</evidence>
<keyword evidence="4 5" id="KW-0408">Iron</keyword>
<evidence type="ECO:0000313" key="6">
    <source>
        <dbReference type="EMBL" id="AWL09829.1"/>
    </source>
</evidence>
<dbReference type="GO" id="GO:0046872">
    <property type="term" value="F:metal ion binding"/>
    <property type="evidence" value="ECO:0007669"/>
    <property type="project" value="UniProtKB-KW"/>
</dbReference>
<protein>
    <recommendedName>
        <fullName evidence="8">Group III truncated hemoglobin</fullName>
    </recommendedName>
</protein>
<evidence type="ECO:0000256" key="4">
    <source>
        <dbReference type="ARBA" id="ARBA00023004"/>
    </source>
</evidence>
<keyword evidence="7" id="KW-1185">Reference proteome</keyword>
<dbReference type="Gene3D" id="1.10.490.10">
    <property type="entry name" value="Globins"/>
    <property type="match status" value="1"/>
</dbReference>
<dbReference type="KEGG" id="psez:HME7025_01980"/>
<dbReference type="SUPFAM" id="SSF46458">
    <property type="entry name" value="Globin-like"/>
    <property type="match status" value="1"/>
</dbReference>